<dbReference type="Proteomes" id="UP000548423">
    <property type="component" value="Unassembled WGS sequence"/>
</dbReference>
<protein>
    <submittedName>
        <fullName evidence="1">Uncharacterized protein</fullName>
    </submittedName>
</protein>
<evidence type="ECO:0000313" key="2">
    <source>
        <dbReference type="Proteomes" id="UP000548423"/>
    </source>
</evidence>
<accession>A0A852T9T5</accession>
<reference evidence="2" key="1">
    <citation type="submission" date="2020-07" db="EMBL/GenBank/DDBJ databases">
        <authorList>
            <person name="Partida-Martinez L."/>
            <person name="Huntemann M."/>
            <person name="Clum A."/>
            <person name="Wang J."/>
            <person name="Palaniappan K."/>
            <person name="Ritter S."/>
            <person name="Chen I.-M."/>
            <person name="Stamatis D."/>
            <person name="Reddy T."/>
            <person name="O'Malley R."/>
            <person name="Daum C."/>
            <person name="Shapiro N."/>
            <person name="Ivanova N."/>
            <person name="Kyrpides N."/>
            <person name="Woyke T."/>
        </authorList>
    </citation>
    <scope>NUCLEOTIDE SEQUENCE [LARGE SCALE GENOMIC DNA]</scope>
    <source>
        <strain evidence="2">AT2.8</strain>
    </source>
</reference>
<organism evidence="1 2">
    <name type="scientific">Neobacillus niacini</name>
    <dbReference type="NCBI Taxonomy" id="86668"/>
    <lineage>
        <taxon>Bacteria</taxon>
        <taxon>Bacillati</taxon>
        <taxon>Bacillota</taxon>
        <taxon>Bacilli</taxon>
        <taxon>Bacillales</taxon>
        <taxon>Bacillaceae</taxon>
        <taxon>Neobacillus</taxon>
    </lineage>
</organism>
<dbReference type="EMBL" id="JACCBX010000003">
    <property type="protein sequence ID" value="NYE04556.1"/>
    <property type="molecule type" value="Genomic_DNA"/>
</dbReference>
<reference evidence="2" key="2">
    <citation type="submission" date="2020-08" db="EMBL/GenBank/DDBJ databases">
        <title>The Agave Microbiome: Exploring the role of microbial communities in plant adaptations to desert environments.</title>
        <authorList>
            <person name="Partida-Martinez L.P."/>
        </authorList>
    </citation>
    <scope>NUCLEOTIDE SEQUENCE [LARGE SCALE GENOMIC DNA]</scope>
    <source>
        <strain evidence="2">AT2.8</strain>
    </source>
</reference>
<name>A0A852T9T5_9BACI</name>
<evidence type="ECO:0000313" key="1">
    <source>
        <dbReference type="EMBL" id="NYE04556.1"/>
    </source>
</evidence>
<proteinExistence type="predicted"/>
<comment type="caution">
    <text evidence="1">The sequence shown here is derived from an EMBL/GenBank/DDBJ whole genome shotgun (WGS) entry which is preliminary data.</text>
</comment>
<sequence>MKIKIVVSFFIFSLLLSAAWFLDQQQNGLEFNKRSSHLNRLNIVPMNNDITPLNTNVSTENSNVHWKLYMPFRPREYVRIIAPS</sequence>
<dbReference type="AlphaFoldDB" id="A0A852T9T5"/>
<gene>
    <name evidence="1" type="ORF">F4694_001305</name>
</gene>